<keyword evidence="2" id="KW-0812">Transmembrane</keyword>
<feature type="compositionally biased region" description="Basic and acidic residues" evidence="1">
    <location>
        <begin position="812"/>
        <end position="821"/>
    </location>
</feature>
<feature type="compositionally biased region" description="Basic and acidic residues" evidence="1">
    <location>
        <begin position="781"/>
        <end position="795"/>
    </location>
</feature>
<evidence type="ECO:0000313" key="4">
    <source>
        <dbReference type="Proteomes" id="UP000249402"/>
    </source>
</evidence>
<feature type="region of interest" description="Disordered" evidence="1">
    <location>
        <begin position="301"/>
        <end position="321"/>
    </location>
</feature>
<dbReference type="EMBL" id="KZ824460">
    <property type="protein sequence ID" value="RAK97664.1"/>
    <property type="molecule type" value="Genomic_DNA"/>
</dbReference>
<reference evidence="3 4" key="1">
    <citation type="submission" date="2018-02" db="EMBL/GenBank/DDBJ databases">
        <title>The genomes of Aspergillus section Nigri reveals drivers in fungal speciation.</title>
        <authorList>
            <consortium name="DOE Joint Genome Institute"/>
            <person name="Vesth T.C."/>
            <person name="Nybo J."/>
            <person name="Theobald S."/>
            <person name="Brandl J."/>
            <person name="Frisvad J.C."/>
            <person name="Nielsen K.F."/>
            <person name="Lyhne E.K."/>
            <person name="Kogle M.E."/>
            <person name="Kuo A."/>
            <person name="Riley R."/>
            <person name="Clum A."/>
            <person name="Nolan M."/>
            <person name="Lipzen A."/>
            <person name="Salamov A."/>
            <person name="Henrissat B."/>
            <person name="Wiebenga A."/>
            <person name="De vries R.P."/>
            <person name="Grigoriev I.V."/>
            <person name="Mortensen U.H."/>
            <person name="Andersen M.R."/>
            <person name="Baker S.E."/>
        </authorList>
    </citation>
    <scope>NUCLEOTIDE SEQUENCE [LARGE SCALE GENOMIC DNA]</scope>
    <source>
        <strain evidence="3 4">CBS 121593</strain>
    </source>
</reference>
<feature type="compositionally biased region" description="Polar residues" evidence="1">
    <location>
        <begin position="747"/>
        <end position="758"/>
    </location>
</feature>
<dbReference type="PANTHER" id="PTHR36424">
    <property type="entry name" value="PHEROMONE-REGULATED MEMBRANE PROTEIN 6"/>
    <property type="match status" value="1"/>
</dbReference>
<keyword evidence="4" id="KW-1185">Reference proteome</keyword>
<feature type="transmembrane region" description="Helical" evidence="2">
    <location>
        <begin position="224"/>
        <end position="257"/>
    </location>
</feature>
<accession>A0A395GQV5</accession>
<feature type="compositionally biased region" description="Polar residues" evidence="1">
    <location>
        <begin position="913"/>
        <end position="927"/>
    </location>
</feature>
<dbReference type="GeneID" id="37220963"/>
<feature type="compositionally biased region" description="Polar residues" evidence="1">
    <location>
        <begin position="451"/>
        <end position="461"/>
    </location>
</feature>
<feature type="transmembrane region" description="Helical" evidence="2">
    <location>
        <begin position="37"/>
        <end position="59"/>
    </location>
</feature>
<feature type="region of interest" description="Disordered" evidence="1">
    <location>
        <begin position="338"/>
        <end position="369"/>
    </location>
</feature>
<dbReference type="Proteomes" id="UP000249402">
    <property type="component" value="Unassembled WGS sequence"/>
</dbReference>
<dbReference type="Pfam" id="PF16944">
    <property type="entry name" value="KCH"/>
    <property type="match status" value="1"/>
</dbReference>
<dbReference type="VEuPathDB" id="FungiDB:BO80DRAFT_363365"/>
<feature type="compositionally biased region" description="Polar residues" evidence="1">
    <location>
        <begin position="481"/>
        <end position="492"/>
    </location>
</feature>
<dbReference type="STRING" id="1448316.A0A395GQV5"/>
<feature type="compositionally biased region" description="Polar residues" evidence="1">
    <location>
        <begin position="541"/>
        <end position="552"/>
    </location>
</feature>
<dbReference type="GO" id="GO:0015079">
    <property type="term" value="F:potassium ion transmembrane transporter activity"/>
    <property type="evidence" value="ECO:0007669"/>
    <property type="project" value="InterPro"/>
</dbReference>
<name>A0A395GQV5_9EURO</name>
<feature type="compositionally biased region" description="Polar residues" evidence="1">
    <location>
        <begin position="947"/>
        <end position="956"/>
    </location>
</feature>
<organism evidence="3 4">
    <name type="scientific">Aspergillus ibericus CBS 121593</name>
    <dbReference type="NCBI Taxonomy" id="1448316"/>
    <lineage>
        <taxon>Eukaryota</taxon>
        <taxon>Fungi</taxon>
        <taxon>Dikarya</taxon>
        <taxon>Ascomycota</taxon>
        <taxon>Pezizomycotina</taxon>
        <taxon>Eurotiomycetes</taxon>
        <taxon>Eurotiomycetidae</taxon>
        <taxon>Eurotiales</taxon>
        <taxon>Aspergillaceae</taxon>
        <taxon>Aspergillus</taxon>
        <taxon>Aspergillus subgen. Circumdati</taxon>
    </lineage>
</organism>
<proteinExistence type="predicted"/>
<feature type="region of interest" description="Disordered" evidence="1">
    <location>
        <begin position="747"/>
        <end position="991"/>
    </location>
</feature>
<dbReference type="PANTHER" id="PTHR36424:SF1">
    <property type="entry name" value="LOW AFFINITY K(+) TRANSPORTER 1-RELATED"/>
    <property type="match status" value="1"/>
</dbReference>
<dbReference type="RefSeq" id="XP_025571992.1">
    <property type="nucleotide sequence ID" value="XM_025716098.1"/>
</dbReference>
<dbReference type="GO" id="GO:0005886">
    <property type="term" value="C:plasma membrane"/>
    <property type="evidence" value="ECO:0007669"/>
    <property type="project" value="InterPro"/>
</dbReference>
<dbReference type="InterPro" id="IPR031606">
    <property type="entry name" value="Kch1/2"/>
</dbReference>
<keyword evidence="2" id="KW-0472">Membrane</keyword>
<feature type="region of interest" description="Disordered" evidence="1">
    <location>
        <begin position="393"/>
        <end position="662"/>
    </location>
</feature>
<evidence type="ECO:0000256" key="2">
    <source>
        <dbReference type="SAM" id="Phobius"/>
    </source>
</evidence>
<protein>
    <submittedName>
        <fullName evidence="3">Pheromone-regulated membrane protein</fullName>
    </submittedName>
</protein>
<evidence type="ECO:0000313" key="3">
    <source>
        <dbReference type="EMBL" id="RAK97664.1"/>
    </source>
</evidence>
<dbReference type="OrthoDB" id="2128042at2759"/>
<sequence length="991" mass="107863">MFCSGDREKGPVALEEQWDYINLDDFKSESCLSPFSYFFLYVFLLVSIAVYGVDTFTAVNLLAFSRWAGSIEPAIPFKISRWIFAVCIIISFALLAYRWMRVIRAMRSGSIAQSYLDSLAVRIQSIRMGRNGRGWRRFLVFAELTKSKKGAEYVALFAYFAFESWMSTIFADGPRQVVNAITLYSVMQMDLLPGGKNTTDEGGSTASQLFYNIKMLAEDNTERAVVLIGMLFTLVIWVLSMLKLFLAVVLYLIFLFHHIPSEDGSLKAYCRRKINSRLTRIVRKKVNKALAKGVVLQDRKPTNPNLGLDKRPTLPSVGVADDDKTPIVTTISRTTTQTTLPAYSSRPGTAALERKPTLPDVGAFSDKPLTRTMTESSAYSDAVSLSGSTAVSTYSPLDRHGTAPPVPPLPNQGPAPMPRAQTPRIRQNLNQAPGPGYNSPMERSSPAPSMPHTQTPVSRSELTPAPRLPGQMPGPVPRLQTPVSRQGFTPASQGPGYRYGPVDRASPAPQMPRMQTPVSNFASAPGYGPVDRASPAPDMWRNQTPVSRSNFTPAPPAHTPGRIPSPGSGGPTEGYNPFGSHGPSAGTPFRPYSPAVDPNTRSLTPGSVYPTEGVPDRTFSPLGQSHGLPYPPHENEYPLRSLNSSSPGDLRSPAVPDGVVERTMSPGGYVAFNPAARSPPMPFNEEAVPEPDEYAYGHAESSFNPHEASHGDYVAFNPSAGSPVSSNFNHASSFNERYGEGYIDNFQDTGMRSVSSESGEPASASHNYLAFNPSSSVSHMEPTEPHVLSADHDDNPAADSSESLAPRPVSDIPHDEPEFHEYVAFNPSARRPTESDVSMPSDGHLESAVQVHGSDARPVSPLNSGESPERMRSPEANHLPQENQYAQANHAYVAFNPAVNSPVQTEPEHELSNAHTEPAATTENPFASSADVEETRPSNGYVAFSPSVRSPMTPTAPNAAFHEHNMASPPRTMSPRDNIPPVQPYRPDHQF</sequence>
<keyword evidence="2" id="KW-1133">Transmembrane helix</keyword>
<evidence type="ECO:0000256" key="1">
    <source>
        <dbReference type="SAM" id="MobiDB-lite"/>
    </source>
</evidence>
<feature type="transmembrane region" description="Helical" evidence="2">
    <location>
        <begin position="79"/>
        <end position="97"/>
    </location>
</feature>
<gene>
    <name evidence="3" type="ORF">BO80DRAFT_363365</name>
</gene>
<dbReference type="AlphaFoldDB" id="A0A395GQV5"/>
<feature type="compositionally biased region" description="Pro residues" evidence="1">
    <location>
        <begin position="404"/>
        <end position="417"/>
    </location>
</feature>